<proteinExistence type="predicted"/>
<gene>
    <name evidence="1" type="ORF">PVK06_040162</name>
</gene>
<dbReference type="EMBL" id="JARKNE010000011">
    <property type="protein sequence ID" value="KAK5785566.1"/>
    <property type="molecule type" value="Genomic_DNA"/>
</dbReference>
<comment type="caution">
    <text evidence="1">The sequence shown here is derived from an EMBL/GenBank/DDBJ whole genome shotgun (WGS) entry which is preliminary data.</text>
</comment>
<sequence>MDFGGKQGHEELPVSSEHEMVQETVVEVSLLTSGNNNPKLGTKALIWLVREVLEEVFEARVKTYGETLQARHFECSRKRDHSSF</sequence>
<name>A0ABR0N4Q8_GOSAR</name>
<keyword evidence="2" id="KW-1185">Reference proteome</keyword>
<evidence type="ECO:0000313" key="1">
    <source>
        <dbReference type="EMBL" id="KAK5785566.1"/>
    </source>
</evidence>
<organism evidence="1 2">
    <name type="scientific">Gossypium arboreum</name>
    <name type="common">Tree cotton</name>
    <name type="synonym">Gossypium nanking</name>
    <dbReference type="NCBI Taxonomy" id="29729"/>
    <lineage>
        <taxon>Eukaryota</taxon>
        <taxon>Viridiplantae</taxon>
        <taxon>Streptophyta</taxon>
        <taxon>Embryophyta</taxon>
        <taxon>Tracheophyta</taxon>
        <taxon>Spermatophyta</taxon>
        <taxon>Magnoliopsida</taxon>
        <taxon>eudicotyledons</taxon>
        <taxon>Gunneridae</taxon>
        <taxon>Pentapetalae</taxon>
        <taxon>rosids</taxon>
        <taxon>malvids</taxon>
        <taxon>Malvales</taxon>
        <taxon>Malvaceae</taxon>
        <taxon>Malvoideae</taxon>
        <taxon>Gossypium</taxon>
    </lineage>
</organism>
<evidence type="ECO:0000313" key="2">
    <source>
        <dbReference type="Proteomes" id="UP001358586"/>
    </source>
</evidence>
<protein>
    <submittedName>
        <fullName evidence="1">Uncharacterized protein</fullName>
    </submittedName>
</protein>
<accession>A0ABR0N4Q8</accession>
<dbReference type="Proteomes" id="UP001358586">
    <property type="component" value="Chromosome 11"/>
</dbReference>
<reference evidence="1 2" key="1">
    <citation type="submission" date="2023-03" db="EMBL/GenBank/DDBJ databases">
        <title>WGS of Gossypium arboreum.</title>
        <authorList>
            <person name="Yu D."/>
        </authorList>
    </citation>
    <scope>NUCLEOTIDE SEQUENCE [LARGE SCALE GENOMIC DNA]</scope>
    <source>
        <tissue evidence="1">Leaf</tissue>
    </source>
</reference>